<dbReference type="Pfam" id="PF13442">
    <property type="entry name" value="Cytochrome_CBB3"/>
    <property type="match status" value="1"/>
</dbReference>
<dbReference type="PROSITE" id="PS51007">
    <property type="entry name" value="CYTC"/>
    <property type="match status" value="1"/>
</dbReference>
<accession>A0A2S2DD62</accession>
<keyword evidence="8" id="KW-1185">Reference proteome</keyword>
<dbReference type="GO" id="GO:0046872">
    <property type="term" value="F:metal ion binding"/>
    <property type="evidence" value="ECO:0007669"/>
    <property type="project" value="UniProtKB-KW"/>
</dbReference>
<keyword evidence="3 4" id="KW-0408">Iron</keyword>
<reference evidence="7 8" key="1">
    <citation type="submission" date="2018-05" db="EMBL/GenBank/DDBJ databases">
        <title>Complete genome sequence of Massilia oculi sp. nov. CCUG 43427T (=DSM 26321T), the type strain of M. oculi, and comparison with genome sequences of other Massilia strains.</title>
        <authorList>
            <person name="Zhu B."/>
        </authorList>
    </citation>
    <scope>NUCLEOTIDE SEQUENCE [LARGE SCALE GENOMIC DNA]</scope>
    <source>
        <strain evidence="7 8">CCUG 43427</strain>
    </source>
</reference>
<keyword evidence="1 4" id="KW-0349">Heme</keyword>
<sequence length="188" mass="20714">MVALKTLLLAAVIVIAAGSAFIYSGLYNIAANDMHTAPVRWALETTRNQSIDRRDDSIRVPADLADMRRIENGARSYAAMCQICHLGPGVEPTPIHLGLNPQPPLFTKENSHQSDESLFWIIKNGIKMTGMPAWGATHSDKELWDIVAFLKKLPEYSIEQYEDLSGRAEHNSNPSSTHANGDSPAHSH</sequence>
<dbReference type="RefSeq" id="WP_109343469.1">
    <property type="nucleotide sequence ID" value="NZ_CP029343.1"/>
</dbReference>
<proteinExistence type="predicted"/>
<protein>
    <submittedName>
        <fullName evidence="7">Cytochrome C oxidase Cbb3</fullName>
    </submittedName>
</protein>
<organism evidence="7 8">
    <name type="scientific">Massilia oculi</name>
    <dbReference type="NCBI Taxonomy" id="945844"/>
    <lineage>
        <taxon>Bacteria</taxon>
        <taxon>Pseudomonadati</taxon>
        <taxon>Pseudomonadota</taxon>
        <taxon>Betaproteobacteria</taxon>
        <taxon>Burkholderiales</taxon>
        <taxon>Oxalobacteraceae</taxon>
        <taxon>Telluria group</taxon>
        <taxon>Massilia</taxon>
    </lineage>
</organism>
<feature type="compositionally biased region" description="Polar residues" evidence="5">
    <location>
        <begin position="171"/>
        <end position="180"/>
    </location>
</feature>
<feature type="region of interest" description="Disordered" evidence="5">
    <location>
        <begin position="164"/>
        <end position="188"/>
    </location>
</feature>
<dbReference type="AlphaFoldDB" id="A0A2S2DD62"/>
<evidence type="ECO:0000256" key="1">
    <source>
        <dbReference type="ARBA" id="ARBA00022617"/>
    </source>
</evidence>
<keyword evidence="2 4" id="KW-0479">Metal-binding</keyword>
<dbReference type="InterPro" id="IPR036909">
    <property type="entry name" value="Cyt_c-like_dom_sf"/>
</dbReference>
<dbReference type="InterPro" id="IPR009056">
    <property type="entry name" value="Cyt_c-like_dom"/>
</dbReference>
<evidence type="ECO:0000256" key="5">
    <source>
        <dbReference type="SAM" id="MobiDB-lite"/>
    </source>
</evidence>
<evidence type="ECO:0000256" key="3">
    <source>
        <dbReference type="ARBA" id="ARBA00023004"/>
    </source>
</evidence>
<dbReference type="SUPFAM" id="SSF46626">
    <property type="entry name" value="Cytochrome c"/>
    <property type="match status" value="1"/>
</dbReference>
<dbReference type="GO" id="GO:0009055">
    <property type="term" value="F:electron transfer activity"/>
    <property type="evidence" value="ECO:0007669"/>
    <property type="project" value="InterPro"/>
</dbReference>
<dbReference type="EMBL" id="CP029343">
    <property type="protein sequence ID" value="AWL03049.1"/>
    <property type="molecule type" value="Genomic_DNA"/>
</dbReference>
<evidence type="ECO:0000313" key="8">
    <source>
        <dbReference type="Proteomes" id="UP000245820"/>
    </source>
</evidence>
<evidence type="ECO:0000256" key="2">
    <source>
        <dbReference type="ARBA" id="ARBA00022723"/>
    </source>
</evidence>
<evidence type="ECO:0000256" key="4">
    <source>
        <dbReference type="PROSITE-ProRule" id="PRU00433"/>
    </source>
</evidence>
<dbReference type="OrthoDB" id="9765171at2"/>
<evidence type="ECO:0000313" key="7">
    <source>
        <dbReference type="EMBL" id="AWL03049.1"/>
    </source>
</evidence>
<dbReference type="GO" id="GO:0020037">
    <property type="term" value="F:heme binding"/>
    <property type="evidence" value="ECO:0007669"/>
    <property type="project" value="InterPro"/>
</dbReference>
<dbReference type="KEGG" id="mtim:DIR46_00280"/>
<dbReference type="Proteomes" id="UP000245820">
    <property type="component" value="Chromosome"/>
</dbReference>
<dbReference type="Gene3D" id="1.10.760.10">
    <property type="entry name" value="Cytochrome c-like domain"/>
    <property type="match status" value="1"/>
</dbReference>
<gene>
    <name evidence="7" type="ORF">DIR46_00280</name>
</gene>
<feature type="domain" description="Cytochrome c" evidence="6">
    <location>
        <begin position="68"/>
        <end position="154"/>
    </location>
</feature>
<name>A0A2S2DD62_9BURK</name>
<evidence type="ECO:0000259" key="6">
    <source>
        <dbReference type="PROSITE" id="PS51007"/>
    </source>
</evidence>